<dbReference type="EMBL" id="JAOBTT010000001">
    <property type="protein sequence ID" value="MDZ7278032.1"/>
    <property type="molecule type" value="Genomic_DNA"/>
</dbReference>
<keyword evidence="1" id="KW-1133">Transmembrane helix</keyword>
<feature type="transmembrane region" description="Helical" evidence="1">
    <location>
        <begin position="26"/>
        <end position="45"/>
    </location>
</feature>
<organism evidence="2 3">
    <name type="scientific">Pantoea eucrina</name>
    <dbReference type="NCBI Taxonomy" id="472693"/>
    <lineage>
        <taxon>Bacteria</taxon>
        <taxon>Pseudomonadati</taxon>
        <taxon>Pseudomonadota</taxon>
        <taxon>Gammaproteobacteria</taxon>
        <taxon>Enterobacterales</taxon>
        <taxon>Erwiniaceae</taxon>
        <taxon>Pantoea</taxon>
    </lineage>
</organism>
<sequence>MALLFIRLLADGLCYLLRLPPVDFGTSYDFMLFSGLLLLSGQRFFTERLNDKHARAITKFGFMALFIATVAVTFYVRRHPGLDPRYLRVPIDALYLAGLGFFLLDGKQQVTRPPQ</sequence>
<evidence type="ECO:0000256" key="1">
    <source>
        <dbReference type="SAM" id="Phobius"/>
    </source>
</evidence>
<dbReference type="RefSeq" id="WP_322542056.1">
    <property type="nucleotide sequence ID" value="NZ_JAOBTT010000001.1"/>
</dbReference>
<protein>
    <submittedName>
        <fullName evidence="2">Uncharacterized protein</fullName>
    </submittedName>
</protein>
<reference evidence="3" key="1">
    <citation type="submission" date="2023-07" db="EMBL/GenBank/DDBJ databases">
        <title>Structural and functional analysis of rice phyllospheric bacteria for their antimicrobial properties and defense elicitation against blast disease.</title>
        <authorList>
            <person name="Sahu K.P."/>
            <person name="Asharani P."/>
            <person name="Kumar M."/>
            <person name="Reddy B."/>
            <person name="Kumar A."/>
        </authorList>
    </citation>
    <scope>NUCLEOTIDE SEQUENCE [LARGE SCALE GENOMIC DNA]</scope>
    <source>
        <strain evidence="3">OsEp_Plm_30P10</strain>
    </source>
</reference>
<evidence type="ECO:0000313" key="3">
    <source>
        <dbReference type="Proteomes" id="UP001288620"/>
    </source>
</evidence>
<accession>A0ABU5LDK1</accession>
<dbReference type="Proteomes" id="UP001288620">
    <property type="component" value="Unassembled WGS sequence"/>
</dbReference>
<keyword evidence="1" id="KW-0812">Transmembrane</keyword>
<evidence type="ECO:0000313" key="2">
    <source>
        <dbReference type="EMBL" id="MDZ7278032.1"/>
    </source>
</evidence>
<proteinExistence type="predicted"/>
<name>A0ABU5LDK1_9GAMM</name>
<feature type="transmembrane region" description="Helical" evidence="1">
    <location>
        <begin position="87"/>
        <end position="104"/>
    </location>
</feature>
<keyword evidence="3" id="KW-1185">Reference proteome</keyword>
<gene>
    <name evidence="2" type="ORF">N4G40_07055</name>
</gene>
<comment type="caution">
    <text evidence="2">The sequence shown here is derived from an EMBL/GenBank/DDBJ whole genome shotgun (WGS) entry which is preliminary data.</text>
</comment>
<feature type="transmembrane region" description="Helical" evidence="1">
    <location>
        <begin position="57"/>
        <end position="75"/>
    </location>
</feature>
<keyword evidence="1" id="KW-0472">Membrane</keyword>